<dbReference type="NCBIfam" id="NF009478">
    <property type="entry name" value="PRK12844.1"/>
    <property type="match status" value="1"/>
</dbReference>
<dbReference type="GO" id="GO:0047571">
    <property type="term" value="F:3-oxosteroid 1-dehydrogenase activity"/>
    <property type="evidence" value="ECO:0007669"/>
    <property type="project" value="UniProtKB-EC"/>
</dbReference>
<dbReference type="InterPro" id="IPR003953">
    <property type="entry name" value="FAD-dep_OxRdtase_2_FAD-bd"/>
</dbReference>
<evidence type="ECO:0000256" key="4">
    <source>
        <dbReference type="ARBA" id="ARBA00023002"/>
    </source>
</evidence>
<dbReference type="Gene3D" id="3.50.50.60">
    <property type="entry name" value="FAD/NAD(P)-binding domain"/>
    <property type="match status" value="2"/>
</dbReference>
<dbReference type="PANTHER" id="PTHR43400:SF10">
    <property type="entry name" value="3-OXOSTEROID 1-DEHYDROGENASE"/>
    <property type="match status" value="1"/>
</dbReference>
<evidence type="ECO:0000259" key="10">
    <source>
        <dbReference type="Pfam" id="PF00890"/>
    </source>
</evidence>
<evidence type="ECO:0000256" key="3">
    <source>
        <dbReference type="ARBA" id="ARBA00022827"/>
    </source>
</evidence>
<dbReference type="PANTHER" id="PTHR43400">
    <property type="entry name" value="FUMARATE REDUCTASE"/>
    <property type="match status" value="1"/>
</dbReference>
<organism evidence="11 12">
    <name type="scientific">Mycobacterium timonense</name>
    <dbReference type="NCBI Taxonomy" id="701043"/>
    <lineage>
        <taxon>Bacteria</taxon>
        <taxon>Bacillati</taxon>
        <taxon>Actinomycetota</taxon>
        <taxon>Actinomycetes</taxon>
        <taxon>Mycobacteriales</taxon>
        <taxon>Mycobacteriaceae</taxon>
        <taxon>Mycobacterium</taxon>
        <taxon>Mycobacterium avium complex (MAC)</taxon>
    </lineage>
</organism>
<keyword evidence="4" id="KW-0560">Oxidoreductase</keyword>
<evidence type="ECO:0000256" key="2">
    <source>
        <dbReference type="ARBA" id="ARBA00022630"/>
    </source>
</evidence>
<keyword evidence="2" id="KW-0285">Flavoprotein</keyword>
<name>A0A7I9Z537_9MYCO</name>
<sequence length="558" mass="59561">MSPQWDRSVDLLIAGSGGGGMVAGLAALDCGLEPLIIEKQSLVGGSTGLSGGIVWLPNNPLMRADGIADSHEDGLAYLADVVGDIGAASSPERRETFLRAGHEMINFLTRKGVRLIRCAGWSDYYPNHKGGNASGRAVEGIPFDAAQLGDWRDKVQPPLAKNYGYVVLTNELRSVQYFNRSPRAFAVAARVFLRTAAARARRRQILTNGASLIGQMLKALMDLSDGHPPLWTNAAMADLVVEDGRVVGARIVRDGTPLHVEARKGVLLAAGGFGHNKEMRRRYSGDQPNEGQWSIANAGDTGEALEAAMRLGAKTDLLDEAWWLPSVFIANGGAVAASLGSGRQRPGAIYVDPSGRRFCNESNSYVEVGKAMYANKAVPCWMIFDEGYVRRYVTSANPLKRNQPLPPELIESGAVKRAATIAELAGEIGLPADELARTIQRFNRYAAKGLDPDFGRGQSAYNDCLGDPGYRPNAAIGPLDTAPYYATRVLPSDVGTCGGVITNEHAQVLDQRDRVIEGLYATGNTTATVMGRTYPGAGASIASSMVFGYVAARHAAGK</sequence>
<dbReference type="InterPro" id="IPR027477">
    <property type="entry name" value="Succ_DH/fumarate_Rdtase_cat_sf"/>
</dbReference>
<keyword evidence="5" id="KW-0753">Steroid metabolism</keyword>
<keyword evidence="5" id="KW-0443">Lipid metabolism</keyword>
<evidence type="ECO:0000256" key="6">
    <source>
        <dbReference type="ARBA" id="ARBA00051951"/>
    </source>
</evidence>
<accession>A0A7I9Z537</accession>
<feature type="domain" description="FAD-dependent oxidoreductase 2 FAD-binding" evidence="10">
    <location>
        <begin position="10"/>
        <end position="541"/>
    </location>
</feature>
<dbReference type="Proteomes" id="UP000465301">
    <property type="component" value="Unassembled WGS sequence"/>
</dbReference>
<gene>
    <name evidence="11" type="ORF">MTIM_19530</name>
</gene>
<dbReference type="Pfam" id="PF00890">
    <property type="entry name" value="FAD_binding_2"/>
    <property type="match status" value="1"/>
</dbReference>
<evidence type="ECO:0000256" key="8">
    <source>
        <dbReference type="ARBA" id="ARBA00066536"/>
    </source>
</evidence>
<comment type="caution">
    <text evidence="11">The sequence shown here is derived from an EMBL/GenBank/DDBJ whole genome shotgun (WGS) entry which is preliminary data.</text>
</comment>
<comment type="catalytic activity">
    <reaction evidence="6">
        <text>a 3-oxosteroid + A = a 3-oxo-Delta(1)-steroid + AH2</text>
        <dbReference type="Rhea" id="RHEA:13329"/>
        <dbReference type="ChEBI" id="CHEBI:13193"/>
        <dbReference type="ChEBI" id="CHEBI:17499"/>
        <dbReference type="ChEBI" id="CHEBI:20156"/>
        <dbReference type="ChEBI" id="CHEBI:47788"/>
        <dbReference type="EC" id="1.3.99.4"/>
    </reaction>
</comment>
<dbReference type="FunFam" id="3.50.50.60:FF:000208">
    <property type="entry name" value="3-ketosteroid dehydrogenase"/>
    <property type="match status" value="1"/>
</dbReference>
<evidence type="ECO:0000256" key="9">
    <source>
        <dbReference type="ARBA" id="ARBA00069709"/>
    </source>
</evidence>
<dbReference type="InterPro" id="IPR050315">
    <property type="entry name" value="FAD-oxidoreductase_2"/>
</dbReference>
<dbReference type="GO" id="GO:0008202">
    <property type="term" value="P:steroid metabolic process"/>
    <property type="evidence" value="ECO:0007669"/>
    <property type="project" value="UniProtKB-KW"/>
</dbReference>
<dbReference type="SUPFAM" id="SSF51905">
    <property type="entry name" value="FAD/NAD(P)-binding domain"/>
    <property type="match status" value="1"/>
</dbReference>
<comment type="cofactor">
    <cofactor evidence="1">
        <name>FAD</name>
        <dbReference type="ChEBI" id="CHEBI:57692"/>
    </cofactor>
</comment>
<keyword evidence="12" id="KW-1185">Reference proteome</keyword>
<comment type="similarity">
    <text evidence="7">Belongs to the FAD-dependent oxidoreductase 2 family. 3-oxosteroid dehydrogenase subfamily.</text>
</comment>
<evidence type="ECO:0000313" key="11">
    <source>
        <dbReference type="EMBL" id="GFG96074.1"/>
    </source>
</evidence>
<evidence type="ECO:0000256" key="1">
    <source>
        <dbReference type="ARBA" id="ARBA00001974"/>
    </source>
</evidence>
<dbReference type="RefSeq" id="WP_036455798.1">
    <property type="nucleotide sequence ID" value="NZ_BLLA01000001.1"/>
</dbReference>
<dbReference type="EC" id="1.3.99.4" evidence="8"/>
<proteinExistence type="inferred from homology"/>
<reference evidence="11 12" key="1">
    <citation type="journal article" date="2019" name="Emerg. Microbes Infect.">
        <title>Comprehensive subspecies identification of 175 nontuberculous mycobacteria species based on 7547 genomic profiles.</title>
        <authorList>
            <person name="Matsumoto Y."/>
            <person name="Kinjo T."/>
            <person name="Motooka D."/>
            <person name="Nabeya D."/>
            <person name="Jung N."/>
            <person name="Uechi K."/>
            <person name="Horii T."/>
            <person name="Iida T."/>
            <person name="Fujita J."/>
            <person name="Nakamura S."/>
        </authorList>
    </citation>
    <scope>NUCLEOTIDE SEQUENCE [LARGE SCALE GENOMIC DNA]</scope>
    <source>
        <strain evidence="11 12">JCM 30726</strain>
    </source>
</reference>
<dbReference type="EMBL" id="BLLA01000001">
    <property type="protein sequence ID" value="GFG96074.1"/>
    <property type="molecule type" value="Genomic_DNA"/>
</dbReference>
<evidence type="ECO:0000256" key="5">
    <source>
        <dbReference type="ARBA" id="ARBA00023221"/>
    </source>
</evidence>
<dbReference type="InterPro" id="IPR036188">
    <property type="entry name" value="FAD/NAD-bd_sf"/>
</dbReference>
<dbReference type="AlphaFoldDB" id="A0A7I9Z537"/>
<keyword evidence="3" id="KW-0274">FAD</keyword>
<evidence type="ECO:0000313" key="12">
    <source>
        <dbReference type="Proteomes" id="UP000465301"/>
    </source>
</evidence>
<protein>
    <recommendedName>
        <fullName evidence="9">3-oxosteroid 1-dehydrogenase</fullName>
        <ecNumber evidence="8">1.3.99.4</ecNumber>
    </recommendedName>
</protein>
<dbReference type="SUPFAM" id="SSF56425">
    <property type="entry name" value="Succinate dehydrogenase/fumarate reductase flavoprotein, catalytic domain"/>
    <property type="match status" value="1"/>
</dbReference>
<evidence type="ECO:0000256" key="7">
    <source>
        <dbReference type="ARBA" id="ARBA00061147"/>
    </source>
</evidence>